<proteinExistence type="predicted"/>
<dbReference type="Proteomes" id="UP001208570">
    <property type="component" value="Unassembled WGS sequence"/>
</dbReference>
<sequence>MTHLTMVEAAPHLPFLILDDPHFALIIPHLTGLPLVSVPKSSYILLKSNTNLKEGKNAGVLLVHVVKISNYTSVWNIYLERRNYGCENNEGQQRDTVPVGLCSISDVTTQLLPEWRLPKDSGLIFSCINHC</sequence>
<gene>
    <name evidence="1" type="ORF">LSH36_1007g01058</name>
</gene>
<comment type="caution">
    <text evidence="1">The sequence shown here is derived from an EMBL/GenBank/DDBJ whole genome shotgun (WGS) entry which is preliminary data.</text>
</comment>
<dbReference type="AlphaFoldDB" id="A0AAD9MS02"/>
<name>A0AAD9MS02_9ANNE</name>
<reference evidence="1" key="1">
    <citation type="journal article" date="2023" name="Mol. Biol. Evol.">
        <title>Third-Generation Sequencing Reveals the Adaptive Role of the Epigenome in Three Deep-Sea Polychaetes.</title>
        <authorList>
            <person name="Perez M."/>
            <person name="Aroh O."/>
            <person name="Sun Y."/>
            <person name="Lan Y."/>
            <person name="Juniper S.K."/>
            <person name="Young C.R."/>
            <person name="Angers B."/>
            <person name="Qian P.Y."/>
        </authorList>
    </citation>
    <scope>NUCLEOTIDE SEQUENCE</scope>
    <source>
        <strain evidence="1">P08H-3</strain>
    </source>
</reference>
<keyword evidence="2" id="KW-1185">Reference proteome</keyword>
<accession>A0AAD9MS02</accession>
<evidence type="ECO:0000313" key="2">
    <source>
        <dbReference type="Proteomes" id="UP001208570"/>
    </source>
</evidence>
<protein>
    <submittedName>
        <fullName evidence="1">Uncharacterized protein</fullName>
    </submittedName>
</protein>
<organism evidence="1 2">
    <name type="scientific">Paralvinella palmiformis</name>
    <dbReference type="NCBI Taxonomy" id="53620"/>
    <lineage>
        <taxon>Eukaryota</taxon>
        <taxon>Metazoa</taxon>
        <taxon>Spiralia</taxon>
        <taxon>Lophotrochozoa</taxon>
        <taxon>Annelida</taxon>
        <taxon>Polychaeta</taxon>
        <taxon>Sedentaria</taxon>
        <taxon>Canalipalpata</taxon>
        <taxon>Terebellida</taxon>
        <taxon>Terebelliformia</taxon>
        <taxon>Alvinellidae</taxon>
        <taxon>Paralvinella</taxon>
    </lineage>
</organism>
<evidence type="ECO:0000313" key="1">
    <source>
        <dbReference type="EMBL" id="KAK2141998.1"/>
    </source>
</evidence>
<dbReference type="EMBL" id="JAODUP010001007">
    <property type="protein sequence ID" value="KAK2141998.1"/>
    <property type="molecule type" value="Genomic_DNA"/>
</dbReference>